<protein>
    <submittedName>
        <fullName evidence="1">Uncharacterized protein</fullName>
    </submittedName>
</protein>
<evidence type="ECO:0000313" key="1">
    <source>
        <dbReference type="EMBL" id="GFT60287.1"/>
    </source>
</evidence>
<accession>A0A8X6PEH3</accession>
<keyword evidence="2" id="KW-1185">Reference proteome</keyword>
<name>A0A8X6PEH3_NEPPI</name>
<reference evidence="1" key="1">
    <citation type="submission" date="2020-08" db="EMBL/GenBank/DDBJ databases">
        <title>Multicomponent nature underlies the extraordinary mechanical properties of spider dragline silk.</title>
        <authorList>
            <person name="Kono N."/>
            <person name="Nakamura H."/>
            <person name="Mori M."/>
            <person name="Yoshida Y."/>
            <person name="Ohtoshi R."/>
            <person name="Malay A.D."/>
            <person name="Moran D.A.P."/>
            <person name="Tomita M."/>
            <person name="Numata K."/>
            <person name="Arakawa K."/>
        </authorList>
    </citation>
    <scope>NUCLEOTIDE SEQUENCE</scope>
</reference>
<organism evidence="1 2">
    <name type="scientific">Nephila pilipes</name>
    <name type="common">Giant wood spider</name>
    <name type="synonym">Nephila maculata</name>
    <dbReference type="NCBI Taxonomy" id="299642"/>
    <lineage>
        <taxon>Eukaryota</taxon>
        <taxon>Metazoa</taxon>
        <taxon>Ecdysozoa</taxon>
        <taxon>Arthropoda</taxon>
        <taxon>Chelicerata</taxon>
        <taxon>Arachnida</taxon>
        <taxon>Araneae</taxon>
        <taxon>Araneomorphae</taxon>
        <taxon>Entelegynae</taxon>
        <taxon>Araneoidea</taxon>
        <taxon>Nephilidae</taxon>
        <taxon>Nephila</taxon>
    </lineage>
</organism>
<dbReference type="AlphaFoldDB" id="A0A8X6PEH3"/>
<evidence type="ECO:0000313" key="2">
    <source>
        <dbReference type="Proteomes" id="UP000887013"/>
    </source>
</evidence>
<proteinExistence type="predicted"/>
<dbReference type="EMBL" id="BMAW01018810">
    <property type="protein sequence ID" value="GFT60287.1"/>
    <property type="molecule type" value="Genomic_DNA"/>
</dbReference>
<sequence length="176" mass="19529">MGAEKYPDLRFNFSNSLKLSHPYKSAQWIPFHFANVPYFPDVCRQKASCVWRRGVSKERRQLVIGGVCALGFLSLAANTEANAFILATHPPTQGCVGRVIGDVIVYRTERLTFSACHTDHRTPPLTRVTGRSVFPPYSPLRSGGPLSRNACHKWNKLAGSKVRRGFDGNAKLTAVL</sequence>
<comment type="caution">
    <text evidence="1">The sequence shown here is derived from an EMBL/GenBank/DDBJ whole genome shotgun (WGS) entry which is preliminary data.</text>
</comment>
<gene>
    <name evidence="1" type="ORF">NPIL_53511</name>
</gene>
<dbReference type="Proteomes" id="UP000887013">
    <property type="component" value="Unassembled WGS sequence"/>
</dbReference>
<dbReference type="OrthoDB" id="10572557at2759"/>